<proteinExistence type="predicted"/>
<dbReference type="OrthoDB" id="421822at2759"/>
<evidence type="ECO:0000313" key="1">
    <source>
        <dbReference type="EMBL" id="OEU11769.1"/>
    </source>
</evidence>
<name>A0A1E7F0X7_9STRA</name>
<dbReference type="InParanoid" id="A0A1E7F0X7"/>
<gene>
    <name evidence="1" type="ORF">FRACYDRAFT_244892</name>
</gene>
<reference evidence="1 2" key="1">
    <citation type="submission" date="2016-09" db="EMBL/GenBank/DDBJ databases">
        <title>Extensive genetic diversity and differential bi-allelic expression allows diatom success in the polar Southern Ocean.</title>
        <authorList>
            <consortium name="DOE Joint Genome Institute"/>
            <person name="Mock T."/>
            <person name="Otillar R.P."/>
            <person name="Strauss J."/>
            <person name="Dupont C."/>
            <person name="Frickenhaus S."/>
            <person name="Maumus F."/>
            <person name="Mcmullan M."/>
            <person name="Sanges R."/>
            <person name="Schmutz J."/>
            <person name="Toseland A."/>
            <person name="Valas R."/>
            <person name="Veluchamy A."/>
            <person name="Ward B.J."/>
            <person name="Allen A."/>
            <person name="Barry K."/>
            <person name="Falciatore A."/>
            <person name="Ferrante M."/>
            <person name="Fortunato A.E."/>
            <person name="Gloeckner G."/>
            <person name="Gruber A."/>
            <person name="Hipkin R."/>
            <person name="Janech M."/>
            <person name="Kroth P."/>
            <person name="Leese F."/>
            <person name="Lindquist E."/>
            <person name="Lyon B.R."/>
            <person name="Martin J."/>
            <person name="Mayer C."/>
            <person name="Parker M."/>
            <person name="Quesneville H."/>
            <person name="Raymond J."/>
            <person name="Uhlig C."/>
            <person name="Valentin K.U."/>
            <person name="Worden A.Z."/>
            <person name="Armbrust E.V."/>
            <person name="Bowler C."/>
            <person name="Green B."/>
            <person name="Moulton V."/>
            <person name="Van Oosterhout C."/>
            <person name="Grigoriev I."/>
        </authorList>
    </citation>
    <scope>NUCLEOTIDE SEQUENCE [LARGE SCALE GENOMIC DNA]</scope>
    <source>
        <strain evidence="1 2">CCMP1102</strain>
    </source>
</reference>
<protein>
    <submittedName>
        <fullName evidence="1">Uncharacterized protein</fullName>
    </submittedName>
</protein>
<dbReference type="Gene3D" id="2.60.120.10">
    <property type="entry name" value="Jelly Rolls"/>
    <property type="match status" value="1"/>
</dbReference>
<accession>A0A1E7F0X7</accession>
<organism evidence="1 2">
    <name type="scientific">Fragilariopsis cylindrus CCMP1102</name>
    <dbReference type="NCBI Taxonomy" id="635003"/>
    <lineage>
        <taxon>Eukaryota</taxon>
        <taxon>Sar</taxon>
        <taxon>Stramenopiles</taxon>
        <taxon>Ochrophyta</taxon>
        <taxon>Bacillariophyta</taxon>
        <taxon>Bacillariophyceae</taxon>
        <taxon>Bacillariophycidae</taxon>
        <taxon>Bacillariales</taxon>
        <taxon>Bacillariaceae</taxon>
        <taxon>Fragilariopsis</taxon>
    </lineage>
</organism>
<keyword evidence="2" id="KW-1185">Reference proteome</keyword>
<evidence type="ECO:0000313" key="2">
    <source>
        <dbReference type="Proteomes" id="UP000095751"/>
    </source>
</evidence>
<dbReference type="AlphaFoldDB" id="A0A1E7F0X7"/>
<dbReference type="KEGG" id="fcy:FRACYDRAFT_244892"/>
<dbReference type="InterPro" id="IPR014710">
    <property type="entry name" value="RmlC-like_jellyroll"/>
</dbReference>
<sequence length="240" mass="27547">MYYSREIIFELLGKNDDGYHTPKHTKQEVANMMSRAVYTTDVGNHMVFENDYCRLWDFSIRPGGGNRFMDLHHHVLPYAFVFLQHGKLRIYKPATTTPARDCNNNNNNNNNDDEHEIVVEEDKEQTGDNDTYTRTTGMNNNNTEYVGVMERQSGEVIWSPIANGGFELEEAQQVVEEDDVENGDGDGNYGCCENDKGNNNNNNNIKGKKWCWKPSIPTAVHSVENDLSDSTFREYMIEIK</sequence>
<dbReference type="Proteomes" id="UP000095751">
    <property type="component" value="Unassembled WGS sequence"/>
</dbReference>
<dbReference type="EMBL" id="KV784366">
    <property type="protein sequence ID" value="OEU11769.1"/>
    <property type="molecule type" value="Genomic_DNA"/>
</dbReference>